<dbReference type="OrthoDB" id="1431247at2759"/>
<evidence type="ECO:0000256" key="2">
    <source>
        <dbReference type="PROSITE-ProRule" id="PRU00285"/>
    </source>
</evidence>
<dbReference type="Gene3D" id="2.60.40.790">
    <property type="match status" value="1"/>
</dbReference>
<dbReference type="InterPro" id="IPR008978">
    <property type="entry name" value="HSP20-like_chaperone"/>
</dbReference>
<comment type="similarity">
    <text evidence="2 3">Belongs to the small heat shock protein (HSP20) family.</text>
</comment>
<name>I7J8A7_BABMR</name>
<feature type="domain" description="SHSP" evidence="5">
    <location>
        <begin position="173"/>
        <end position="280"/>
    </location>
</feature>
<sequence length="280" mass="31019">MSNTGSKNPGTSLNQNEQRYSQKSLDSDHILFTGLAEHSDPSNNLRSHCSSEMPDITRNEVSNFVSSSDSASQQQDHMYDTLDYSVEDVFTNVFGRLGNRFLKDSSTSYYSASSNSSMLNHNVEHLNSKERLDGINEPISSINRSCTFRPLKSQLGTFGSSAIFPNFKTFRTNTGDFFLSHNQDFEDYGDSYVIKTEFPGYSKGDISVNVNGKYLEIVAMAKSNGENVQGNLRTCSRSAMSYSSTLTIPPGVISNSITARYRDGILTVKLPKDTTAIGEY</sequence>
<evidence type="ECO:0000259" key="5">
    <source>
        <dbReference type="PROSITE" id="PS01031"/>
    </source>
</evidence>
<dbReference type="RefSeq" id="XP_012647373.1">
    <property type="nucleotide sequence ID" value="XM_012791919.1"/>
</dbReference>
<feature type="region of interest" description="Disordered" evidence="4">
    <location>
        <begin position="1"/>
        <end position="23"/>
    </location>
</feature>
<dbReference type="KEGG" id="bmic:BMR1_01G01515"/>
<organism evidence="6 7">
    <name type="scientific">Babesia microti (strain RI)</name>
    <dbReference type="NCBI Taxonomy" id="1133968"/>
    <lineage>
        <taxon>Eukaryota</taxon>
        <taxon>Sar</taxon>
        <taxon>Alveolata</taxon>
        <taxon>Apicomplexa</taxon>
        <taxon>Aconoidasida</taxon>
        <taxon>Piroplasmida</taxon>
        <taxon>Babesiidae</taxon>
        <taxon>Babesia</taxon>
    </lineage>
</organism>
<dbReference type="EMBL" id="FO082871">
    <property type="protein sequence ID" value="CCF72764.1"/>
    <property type="molecule type" value="Genomic_DNA"/>
</dbReference>
<dbReference type="Proteomes" id="UP000002899">
    <property type="component" value="Chromosome I"/>
</dbReference>
<reference evidence="6 7" key="2">
    <citation type="journal article" date="2013" name="PLoS ONE">
        <title>Whole genome mapping and re-organization of the nuclear and mitochondrial genomes of Babesia microti isolates.</title>
        <authorList>
            <person name="Cornillot E."/>
            <person name="Dassouli A."/>
            <person name="Garg A."/>
            <person name="Pachikara N."/>
            <person name="Randazzo S."/>
            <person name="Depoix D."/>
            <person name="Carcy B."/>
            <person name="Delbecq S."/>
            <person name="Frutos R."/>
            <person name="Silva J.C."/>
            <person name="Sutton R."/>
            <person name="Krause P.J."/>
            <person name="Mamoun C.B."/>
        </authorList>
    </citation>
    <scope>NUCLEOTIDE SEQUENCE [LARGE SCALE GENOMIC DNA]</scope>
    <source>
        <strain evidence="6 7">RI</strain>
    </source>
</reference>
<evidence type="ECO:0000313" key="6">
    <source>
        <dbReference type="EMBL" id="CCF72764.1"/>
    </source>
</evidence>
<evidence type="ECO:0000256" key="3">
    <source>
        <dbReference type="RuleBase" id="RU003616"/>
    </source>
</evidence>
<evidence type="ECO:0000313" key="7">
    <source>
        <dbReference type="Proteomes" id="UP000002899"/>
    </source>
</evidence>
<dbReference type="VEuPathDB" id="PiroplasmaDB:BMR1_01G01515"/>
<dbReference type="InterPro" id="IPR031107">
    <property type="entry name" value="Small_HSP"/>
</dbReference>
<dbReference type="CDD" id="cd06464">
    <property type="entry name" value="ACD_sHsps-like"/>
    <property type="match status" value="1"/>
</dbReference>
<dbReference type="AlphaFoldDB" id="I7J8A7"/>
<evidence type="ECO:0000256" key="4">
    <source>
        <dbReference type="SAM" id="MobiDB-lite"/>
    </source>
</evidence>
<dbReference type="SUPFAM" id="SSF49764">
    <property type="entry name" value="HSP20-like chaperones"/>
    <property type="match status" value="1"/>
</dbReference>
<dbReference type="PANTHER" id="PTHR11527">
    <property type="entry name" value="HEAT-SHOCK PROTEIN 20 FAMILY MEMBER"/>
    <property type="match status" value="1"/>
</dbReference>
<dbReference type="Pfam" id="PF00011">
    <property type="entry name" value="HSP20"/>
    <property type="match status" value="1"/>
</dbReference>
<accession>I7J8A7</accession>
<dbReference type="InterPro" id="IPR002068">
    <property type="entry name" value="A-crystallin/Hsp20_dom"/>
</dbReference>
<dbReference type="PROSITE" id="PS01031">
    <property type="entry name" value="SHSP"/>
    <property type="match status" value="1"/>
</dbReference>
<reference evidence="6 7" key="3">
    <citation type="journal article" date="2016" name="Sci. Rep.">
        <title>Genome-wide diversity and gene expression profiling of Babesia microti isolates identify polymorphic genes that mediate host-pathogen interactions.</title>
        <authorList>
            <person name="Silva J.C."/>
            <person name="Cornillot E."/>
            <person name="McCracken C."/>
            <person name="Usmani-Brown S."/>
            <person name="Dwivedi A."/>
            <person name="Ifeonu O.O."/>
            <person name="Crabtree J."/>
            <person name="Gotia H.T."/>
            <person name="Virji A.Z."/>
            <person name="Reynes C."/>
            <person name="Colinge J."/>
            <person name="Kumar V."/>
            <person name="Lawres L."/>
            <person name="Pazzi J.E."/>
            <person name="Pablo J.V."/>
            <person name="Hung C."/>
            <person name="Brancato J."/>
            <person name="Kumari P."/>
            <person name="Orvis J."/>
            <person name="Tretina K."/>
            <person name="Chibucos M."/>
            <person name="Ott S."/>
            <person name="Sadzewicz L."/>
            <person name="Sengamalay N."/>
            <person name="Shetty A.C."/>
            <person name="Su Q."/>
            <person name="Tallon L."/>
            <person name="Fraser C.M."/>
            <person name="Frutos R."/>
            <person name="Molina D.M."/>
            <person name="Krause P.J."/>
            <person name="Ben Mamoun C."/>
        </authorList>
    </citation>
    <scope>NUCLEOTIDE SEQUENCE [LARGE SCALE GENOMIC DNA]</scope>
    <source>
        <strain evidence="6 7">RI</strain>
    </source>
</reference>
<gene>
    <name evidence="6" type="ORF">BMR1_01G01515</name>
</gene>
<keyword evidence="1" id="KW-0346">Stress response</keyword>
<protein>
    <recommendedName>
        <fullName evidence="5">SHSP domain-containing protein</fullName>
    </recommendedName>
</protein>
<dbReference type="GeneID" id="24423378"/>
<proteinExistence type="inferred from homology"/>
<evidence type="ECO:0000256" key="1">
    <source>
        <dbReference type="ARBA" id="ARBA00023016"/>
    </source>
</evidence>
<reference evidence="6 7" key="1">
    <citation type="journal article" date="2012" name="Nucleic Acids Res.">
        <title>Sequencing of the smallest Apicomplexan genome from the human pathogen Babesia microti.</title>
        <authorList>
            <person name="Cornillot E."/>
            <person name="Hadj-Kaddour K."/>
            <person name="Dassouli A."/>
            <person name="Noel B."/>
            <person name="Ranwez V."/>
            <person name="Vacherie B."/>
            <person name="Augagneur Y."/>
            <person name="Bres V."/>
            <person name="Duclos A."/>
            <person name="Randazzo S."/>
            <person name="Carcy B."/>
            <person name="Debierre-Grockiego F."/>
            <person name="Delbecq S."/>
            <person name="Moubri-Menage K."/>
            <person name="Shams-Eldin H."/>
            <person name="Usmani-Brown S."/>
            <person name="Bringaud F."/>
            <person name="Wincker P."/>
            <person name="Vivares C.P."/>
            <person name="Schwarz R.T."/>
            <person name="Schetters T.P."/>
            <person name="Krause P.J."/>
            <person name="Gorenflot A."/>
            <person name="Berry V."/>
            <person name="Barbe V."/>
            <person name="Ben Mamoun C."/>
        </authorList>
    </citation>
    <scope>NUCLEOTIDE SEQUENCE [LARGE SCALE GENOMIC DNA]</scope>
    <source>
        <strain evidence="6 7">RI</strain>
    </source>
</reference>
<keyword evidence="7" id="KW-1185">Reference proteome</keyword>